<dbReference type="PANTHER" id="PTHR10629:SF52">
    <property type="entry name" value="DNA (CYTOSINE-5)-METHYLTRANSFERASE 1"/>
    <property type="match status" value="1"/>
</dbReference>
<evidence type="ECO:0000256" key="6">
    <source>
        <dbReference type="PROSITE-ProRule" id="PRU01016"/>
    </source>
</evidence>
<evidence type="ECO:0000256" key="4">
    <source>
        <dbReference type="ARBA" id="ARBA00022747"/>
    </source>
</evidence>
<evidence type="ECO:0000256" key="7">
    <source>
        <dbReference type="RuleBase" id="RU000416"/>
    </source>
</evidence>
<feature type="region of interest" description="Disordered" evidence="9">
    <location>
        <begin position="278"/>
        <end position="297"/>
    </location>
</feature>
<dbReference type="GO" id="GO:0003886">
    <property type="term" value="F:DNA (cytosine-5-)-methyltransferase activity"/>
    <property type="evidence" value="ECO:0007669"/>
    <property type="project" value="UniProtKB-EC"/>
</dbReference>
<dbReference type="InterPro" id="IPR050390">
    <property type="entry name" value="C5-Methyltransferase"/>
</dbReference>
<dbReference type="PRINTS" id="PR00105">
    <property type="entry name" value="C5METTRFRASE"/>
</dbReference>
<evidence type="ECO:0000256" key="2">
    <source>
        <dbReference type="ARBA" id="ARBA00022679"/>
    </source>
</evidence>
<dbReference type="SUPFAM" id="SSF53335">
    <property type="entry name" value="S-adenosyl-L-methionine-dependent methyltransferases"/>
    <property type="match status" value="1"/>
</dbReference>
<keyword evidence="2 6" id="KW-0808">Transferase</keyword>
<comment type="catalytic activity">
    <reaction evidence="5 8">
        <text>a 2'-deoxycytidine in DNA + S-adenosyl-L-methionine = a 5-methyl-2'-deoxycytidine in DNA + S-adenosyl-L-homocysteine + H(+)</text>
        <dbReference type="Rhea" id="RHEA:13681"/>
        <dbReference type="Rhea" id="RHEA-COMP:11369"/>
        <dbReference type="Rhea" id="RHEA-COMP:11370"/>
        <dbReference type="ChEBI" id="CHEBI:15378"/>
        <dbReference type="ChEBI" id="CHEBI:57856"/>
        <dbReference type="ChEBI" id="CHEBI:59789"/>
        <dbReference type="ChEBI" id="CHEBI:85452"/>
        <dbReference type="ChEBI" id="CHEBI:85454"/>
        <dbReference type="EC" id="2.1.1.37"/>
    </reaction>
</comment>
<dbReference type="GO" id="GO:0009307">
    <property type="term" value="P:DNA restriction-modification system"/>
    <property type="evidence" value="ECO:0007669"/>
    <property type="project" value="UniProtKB-KW"/>
</dbReference>
<dbReference type="InterPro" id="IPR029063">
    <property type="entry name" value="SAM-dependent_MTases_sf"/>
</dbReference>
<protein>
    <recommendedName>
        <fullName evidence="8">Cytosine-specific methyltransferase</fullName>
        <ecNumber evidence="8">2.1.1.37</ecNumber>
    </recommendedName>
</protein>
<organism evidence="10 11">
    <name type="scientific">Fibrobacter intestinalis</name>
    <dbReference type="NCBI Taxonomy" id="28122"/>
    <lineage>
        <taxon>Bacteria</taxon>
        <taxon>Pseudomonadati</taxon>
        <taxon>Fibrobacterota</taxon>
        <taxon>Fibrobacteria</taxon>
        <taxon>Fibrobacterales</taxon>
        <taxon>Fibrobacteraceae</taxon>
        <taxon>Fibrobacter</taxon>
    </lineage>
</organism>
<dbReference type="Proteomes" id="UP000190449">
    <property type="component" value="Unassembled WGS sequence"/>
</dbReference>
<keyword evidence="3 6" id="KW-0949">S-adenosyl-L-methionine</keyword>
<proteinExistence type="inferred from homology"/>
<feature type="compositionally biased region" description="Polar residues" evidence="9">
    <location>
        <begin position="278"/>
        <end position="288"/>
    </location>
</feature>
<dbReference type="GO" id="GO:0044027">
    <property type="term" value="P:negative regulation of gene expression via chromosomal CpG island methylation"/>
    <property type="evidence" value="ECO:0007669"/>
    <property type="project" value="TreeGrafter"/>
</dbReference>
<keyword evidence="1 6" id="KW-0489">Methyltransferase</keyword>
<keyword evidence="4" id="KW-0680">Restriction system</keyword>
<dbReference type="InterPro" id="IPR001525">
    <property type="entry name" value="C5_MeTfrase"/>
</dbReference>
<evidence type="ECO:0000313" key="11">
    <source>
        <dbReference type="Proteomes" id="UP000190449"/>
    </source>
</evidence>
<accession>A0A1T4RHR2</accession>
<dbReference type="Pfam" id="PF00145">
    <property type="entry name" value="DNA_methylase"/>
    <property type="match status" value="1"/>
</dbReference>
<evidence type="ECO:0000256" key="9">
    <source>
        <dbReference type="SAM" id="MobiDB-lite"/>
    </source>
</evidence>
<dbReference type="NCBIfam" id="TIGR00675">
    <property type="entry name" value="dcm"/>
    <property type="match status" value="1"/>
</dbReference>
<reference evidence="10 11" key="1">
    <citation type="submission" date="2017-02" db="EMBL/GenBank/DDBJ databases">
        <authorList>
            <person name="Peterson S.W."/>
        </authorList>
    </citation>
    <scope>NUCLEOTIDE SEQUENCE [LARGE SCALE GENOMIC DNA]</scope>
    <source>
        <strain evidence="10 11">ATCC 43854</strain>
    </source>
</reference>
<evidence type="ECO:0000256" key="3">
    <source>
        <dbReference type="ARBA" id="ARBA00022691"/>
    </source>
</evidence>
<dbReference type="InterPro" id="IPR018117">
    <property type="entry name" value="C5_DNA_meth_AS"/>
</dbReference>
<dbReference type="Gene3D" id="3.90.120.10">
    <property type="entry name" value="DNA Methylase, subunit A, domain 2"/>
    <property type="match status" value="1"/>
</dbReference>
<dbReference type="AlphaFoldDB" id="A0A1T4RHR2"/>
<dbReference type="EC" id="2.1.1.37" evidence="8"/>
<evidence type="ECO:0000313" key="10">
    <source>
        <dbReference type="EMBL" id="SKA15532.1"/>
    </source>
</evidence>
<evidence type="ECO:0000256" key="8">
    <source>
        <dbReference type="RuleBase" id="RU000417"/>
    </source>
</evidence>
<sequence>MNVIDLFAGCGGLSTGFEMAGYKIPLAVERDGWASETYKKNHKGTKVITGDITQIQDLDSLFSKKKIKIDGIIGGPPCQGFSLSGNRDKKDPRNSLFIEFVRFVKHFQPTFFVMENVTGILSMQTKSGELVKDVILSEYNKAGYNVEIYVLNAAEFGVPQKRIRVFFIGLKKEILYDREMLKPKGFLFGDNQITIEQAIMDLPQISAGAGKEPVEYPCCPQNKYQKWARQKSTAVYNHIAMKHSARLVERFSHIGYGQSVADVAQEYQQRQRGNANKISGRTYSQNNMRPYPNRPSPTVPASFQSNFVHPYIDRNYTAREGARLQSFPDSYIFCGKRTTMSWEKNLSQYQQIGNAVPPLLAKGIAESIARYLKREK</sequence>
<dbReference type="PROSITE" id="PS00094">
    <property type="entry name" value="C5_MTASE_1"/>
    <property type="match status" value="1"/>
</dbReference>
<evidence type="ECO:0000256" key="5">
    <source>
        <dbReference type="ARBA" id="ARBA00047422"/>
    </source>
</evidence>
<dbReference type="RefSeq" id="WP_078777394.1">
    <property type="nucleotide sequence ID" value="NZ_FUWU01000075.1"/>
</dbReference>
<name>A0A1T4RHR2_9BACT</name>
<dbReference type="PROSITE" id="PS00095">
    <property type="entry name" value="C5_MTASE_2"/>
    <property type="match status" value="1"/>
</dbReference>
<dbReference type="EMBL" id="FUWU01000075">
    <property type="protein sequence ID" value="SKA15532.1"/>
    <property type="molecule type" value="Genomic_DNA"/>
</dbReference>
<dbReference type="PANTHER" id="PTHR10629">
    <property type="entry name" value="CYTOSINE-SPECIFIC METHYLTRANSFERASE"/>
    <property type="match status" value="1"/>
</dbReference>
<feature type="active site" evidence="6">
    <location>
        <position position="78"/>
    </location>
</feature>
<dbReference type="GO" id="GO:0032259">
    <property type="term" value="P:methylation"/>
    <property type="evidence" value="ECO:0007669"/>
    <property type="project" value="UniProtKB-KW"/>
</dbReference>
<dbReference type="Gene3D" id="3.40.50.150">
    <property type="entry name" value="Vaccinia Virus protein VP39"/>
    <property type="match status" value="1"/>
</dbReference>
<dbReference type="STRING" id="28122.SAMN02745108_02730"/>
<dbReference type="GO" id="GO:0003677">
    <property type="term" value="F:DNA binding"/>
    <property type="evidence" value="ECO:0007669"/>
    <property type="project" value="TreeGrafter"/>
</dbReference>
<gene>
    <name evidence="10" type="ORF">SAMN02745108_02730</name>
</gene>
<dbReference type="PROSITE" id="PS51679">
    <property type="entry name" value="SAM_MT_C5"/>
    <property type="match status" value="1"/>
</dbReference>
<comment type="similarity">
    <text evidence="6 7">Belongs to the class I-like SAM-binding methyltransferase superfamily. C5-methyltransferase family.</text>
</comment>
<evidence type="ECO:0000256" key="1">
    <source>
        <dbReference type="ARBA" id="ARBA00022603"/>
    </source>
</evidence>
<dbReference type="InterPro" id="IPR031303">
    <property type="entry name" value="C5_meth_CS"/>
</dbReference>